<organism evidence="1 2">
    <name type="scientific">Trichuris muris</name>
    <name type="common">Mouse whipworm</name>
    <dbReference type="NCBI Taxonomy" id="70415"/>
    <lineage>
        <taxon>Eukaryota</taxon>
        <taxon>Metazoa</taxon>
        <taxon>Ecdysozoa</taxon>
        <taxon>Nematoda</taxon>
        <taxon>Enoplea</taxon>
        <taxon>Dorylaimia</taxon>
        <taxon>Trichinellida</taxon>
        <taxon>Trichuridae</taxon>
        <taxon>Trichuris</taxon>
    </lineage>
</organism>
<keyword evidence="1" id="KW-1185">Reference proteome</keyword>
<dbReference type="WBParaSite" id="TMUE_3000014546.1">
    <property type="protein sequence ID" value="TMUE_3000014546.1"/>
    <property type="gene ID" value="WBGene00302238"/>
</dbReference>
<accession>A0A5S6R4M8</accession>
<evidence type="ECO:0000313" key="1">
    <source>
        <dbReference type="Proteomes" id="UP000046395"/>
    </source>
</evidence>
<sequence>MRNYQPDHRVGAEVGRDEDALLCPFWQEEFQVEAQRAAAVLRSEGEHFSTRTHFRSEPSWTLGQLTTGGRQVALSTGKHSTTATTAKALQLGTLRACGSRQLRGPVCKQLKRDQRSPNADQCTLATIGWSRRTMSAAVKDSPSERNVVGRLDKRFPNEWPMVESGDIDAKRTNRWSLNLILLGEQMNLVLVHMYIYPPLVDRAPNENKQPFVGQRHNVGIKDRFFDMNFDRGDDEEAAMKLTETYRLKKKAPSQLAVRGAINVVFLLTPPSVLYDGQKCYWACNRRGGDRPAYRNNYSYNTRRRQGQRRTLSQRKRVIVATGDHCVAP</sequence>
<reference evidence="2" key="1">
    <citation type="submission" date="2019-12" db="UniProtKB">
        <authorList>
            <consortium name="WormBaseParasite"/>
        </authorList>
    </citation>
    <scope>IDENTIFICATION</scope>
</reference>
<name>A0A5S6R4M8_TRIMR</name>
<dbReference type="AlphaFoldDB" id="A0A5S6R4M8"/>
<dbReference type="Proteomes" id="UP000046395">
    <property type="component" value="Unassembled WGS sequence"/>
</dbReference>
<proteinExistence type="predicted"/>
<evidence type="ECO:0000313" key="2">
    <source>
        <dbReference type="WBParaSite" id="TMUE_3000014546.1"/>
    </source>
</evidence>
<protein>
    <submittedName>
        <fullName evidence="2">Uncharacterized protein</fullName>
    </submittedName>
</protein>